<feature type="transmembrane region" description="Helical" evidence="1">
    <location>
        <begin position="59"/>
        <end position="80"/>
    </location>
</feature>
<feature type="transmembrane region" description="Helical" evidence="1">
    <location>
        <begin position="100"/>
        <end position="117"/>
    </location>
</feature>
<feature type="transmembrane region" description="Helical" evidence="1">
    <location>
        <begin position="31"/>
        <end position="52"/>
    </location>
</feature>
<organism evidence="3 4">
    <name type="scientific">Bacillus coahuilensis p1.1.43</name>
    <dbReference type="NCBI Taxonomy" id="1150625"/>
    <lineage>
        <taxon>Bacteria</taxon>
        <taxon>Bacillati</taxon>
        <taxon>Bacillota</taxon>
        <taxon>Bacilli</taxon>
        <taxon>Bacillales</taxon>
        <taxon>Bacillaceae</taxon>
        <taxon>Bacillus</taxon>
    </lineage>
</organism>
<evidence type="ECO:0000259" key="2">
    <source>
        <dbReference type="Pfam" id="PF04892"/>
    </source>
</evidence>
<feature type="domain" description="VanZ-like" evidence="2">
    <location>
        <begin position="26"/>
        <end position="110"/>
    </location>
</feature>
<gene>
    <name evidence="3" type="ORF">Q75_15505</name>
</gene>
<keyword evidence="1" id="KW-0812">Transmembrane</keyword>
<evidence type="ECO:0000313" key="3">
    <source>
        <dbReference type="EMBL" id="KUP04401.1"/>
    </source>
</evidence>
<keyword evidence="1" id="KW-1133">Transmembrane helix</keyword>
<protein>
    <recommendedName>
        <fullName evidence="2">VanZ-like domain-containing protein</fullName>
    </recommendedName>
</protein>
<dbReference type="EMBL" id="LDYG01000051">
    <property type="protein sequence ID" value="KUP04401.1"/>
    <property type="molecule type" value="Genomic_DNA"/>
</dbReference>
<evidence type="ECO:0000256" key="1">
    <source>
        <dbReference type="SAM" id="Phobius"/>
    </source>
</evidence>
<dbReference type="PATRIC" id="fig|1150625.3.peg.3236"/>
<dbReference type="PANTHER" id="PTHR28008:SF1">
    <property type="entry name" value="DOMAIN PROTEIN, PUTATIVE (AFU_ORTHOLOGUE AFUA_3G10980)-RELATED"/>
    <property type="match status" value="1"/>
</dbReference>
<dbReference type="Pfam" id="PF04892">
    <property type="entry name" value="VanZ"/>
    <property type="match status" value="1"/>
</dbReference>
<keyword evidence="1" id="KW-0472">Membrane</keyword>
<reference evidence="3 4" key="1">
    <citation type="journal article" date="2016" name="Front. Microbiol.">
        <title>Microevolution Analysis of Bacillus coahuilensis Unveils Differences in Phosphorus Acquisition Strategies and Their Regulation.</title>
        <authorList>
            <person name="Gomez-Lunar Z."/>
            <person name="Hernandez-Gonzalez I."/>
            <person name="Rodriguez-Torres M.D."/>
            <person name="Souza V."/>
            <person name="Olmedo-Alvarez G."/>
        </authorList>
    </citation>
    <scope>NUCLEOTIDE SEQUENCE [LARGE SCALE GENOMIC DNA]</scope>
    <source>
        <strain evidence="4">p1.1.43</strain>
    </source>
</reference>
<dbReference type="NCBIfam" id="NF037970">
    <property type="entry name" value="vanZ_1"/>
    <property type="match status" value="1"/>
</dbReference>
<dbReference type="AlphaFoldDB" id="A0A147K4P7"/>
<name>A0A147K4P7_9BACI</name>
<dbReference type="Proteomes" id="UP000074108">
    <property type="component" value="Unassembled WGS sequence"/>
</dbReference>
<dbReference type="PANTHER" id="PTHR28008">
    <property type="entry name" value="DOMAIN PROTEIN, PUTATIVE (AFU_ORTHOLOGUE AFUA_3G10980)-RELATED"/>
    <property type="match status" value="1"/>
</dbReference>
<sequence length="125" mass="14224">MTKIPSLQDAHDSILKLADQTTPLTDKELHFLIFGVIGLVFYIITKHILYFLVGSRTTILSVCLSLCLFFLFSVFVEFYQELTKSGSLEWEDLMCNTAGFMVYVGVYSLVGSWTRIFHKSHSLSV</sequence>
<dbReference type="InterPro" id="IPR006976">
    <property type="entry name" value="VanZ-like"/>
</dbReference>
<comment type="caution">
    <text evidence="3">The sequence shown here is derived from an EMBL/GenBank/DDBJ whole genome shotgun (WGS) entry which is preliminary data.</text>
</comment>
<accession>A0A147K4P7</accession>
<dbReference type="RefSeq" id="WP_010175051.1">
    <property type="nucleotide sequence ID" value="NZ_LDYG01000051.1"/>
</dbReference>
<keyword evidence="4" id="KW-1185">Reference proteome</keyword>
<proteinExistence type="predicted"/>
<evidence type="ECO:0000313" key="4">
    <source>
        <dbReference type="Proteomes" id="UP000074108"/>
    </source>
</evidence>